<feature type="domain" description="Condensation" evidence="1">
    <location>
        <begin position="18"/>
        <end position="166"/>
    </location>
</feature>
<accession>A0A1C7E7U9</accession>
<dbReference type="KEGG" id="ppla:BBI15_07425"/>
<dbReference type="RefSeq" id="WP_068869786.1">
    <property type="nucleotide sequence ID" value="NZ_CP016539.2"/>
</dbReference>
<evidence type="ECO:0000313" key="2">
    <source>
        <dbReference type="EMBL" id="ANU20054.1"/>
    </source>
</evidence>
<dbReference type="GO" id="GO:0008610">
    <property type="term" value="P:lipid biosynthetic process"/>
    <property type="evidence" value="ECO:0007669"/>
    <property type="project" value="UniProtKB-ARBA"/>
</dbReference>
<dbReference type="Proteomes" id="UP000092650">
    <property type="component" value="Chromosome"/>
</dbReference>
<sequence length="308" mass="35480">MGKLLKESSSRVTEFEYQLYFLWRKLGVTDLYTETWAFKLADQVEIAKFQEAISLVIEHNTEIHSNYFLSDDSLIKKEIRKDSLIHLIDSDHYQLSALIEDLKKQCFDLEKDPLIQFYLFTDSASQEHYLLINSHHILTDSITKNVLLKQLFDAYETGSLPPKTEMTHSQQPKAGVDPSVLEKYKAYLGDMMHYPDRSNLYGAIQEKNGGVTLQIDFSQEFVTSTEQLCRSKRVTPFAFYSISPAQISDITTSQNGSLYKTVFSYQETLSQQGIDYEINTSQNGAKFELTAKFKHCVRRGHSVQDFVQ</sequence>
<dbReference type="Pfam" id="PF00668">
    <property type="entry name" value="Condensation"/>
    <property type="match status" value="1"/>
</dbReference>
<dbReference type="GO" id="GO:0003824">
    <property type="term" value="F:catalytic activity"/>
    <property type="evidence" value="ECO:0007669"/>
    <property type="project" value="InterPro"/>
</dbReference>
<dbReference type="Gene3D" id="3.30.559.10">
    <property type="entry name" value="Chloramphenicol acetyltransferase-like domain"/>
    <property type="match status" value="1"/>
</dbReference>
<organism evidence="2 3">
    <name type="scientific">Planococcus plakortidis</name>
    <dbReference type="NCBI Taxonomy" id="1038856"/>
    <lineage>
        <taxon>Bacteria</taxon>
        <taxon>Bacillati</taxon>
        <taxon>Bacillota</taxon>
        <taxon>Bacilli</taxon>
        <taxon>Bacillales</taxon>
        <taxon>Caryophanaceae</taxon>
        <taxon>Planococcus</taxon>
    </lineage>
</organism>
<dbReference type="SUPFAM" id="SSF52777">
    <property type="entry name" value="CoA-dependent acyltransferases"/>
    <property type="match status" value="1"/>
</dbReference>
<keyword evidence="3" id="KW-1185">Reference proteome</keyword>
<reference evidence="2" key="1">
    <citation type="submission" date="2016-10" db="EMBL/GenBank/DDBJ databases">
        <authorList>
            <person name="See-Too W.S."/>
        </authorList>
    </citation>
    <scope>NUCLEOTIDE SEQUENCE [LARGE SCALE GENOMIC DNA]</scope>
    <source>
        <strain evidence="2">DSM 23997</strain>
    </source>
</reference>
<dbReference type="STRING" id="1038856.BBI15_07425"/>
<dbReference type="InterPro" id="IPR023213">
    <property type="entry name" value="CAT-like_dom_sf"/>
</dbReference>
<evidence type="ECO:0000313" key="3">
    <source>
        <dbReference type="Proteomes" id="UP000092650"/>
    </source>
</evidence>
<dbReference type="InterPro" id="IPR001242">
    <property type="entry name" value="Condensation_dom"/>
</dbReference>
<protein>
    <recommendedName>
        <fullName evidence="1">Condensation domain-containing protein</fullName>
    </recommendedName>
</protein>
<proteinExistence type="predicted"/>
<dbReference type="AlphaFoldDB" id="A0A1C7E7U9"/>
<dbReference type="EMBL" id="CP016539">
    <property type="protein sequence ID" value="ANU20054.1"/>
    <property type="molecule type" value="Genomic_DNA"/>
</dbReference>
<gene>
    <name evidence="2" type="ORF">BBI15_07425</name>
</gene>
<name>A0A1C7E7U9_9BACL</name>
<evidence type="ECO:0000259" key="1">
    <source>
        <dbReference type="Pfam" id="PF00668"/>
    </source>
</evidence>
<dbReference type="Gene3D" id="3.30.559.30">
    <property type="entry name" value="Nonribosomal peptide synthetase, condensation domain"/>
    <property type="match status" value="1"/>
</dbReference>